<dbReference type="GO" id="GO:0050660">
    <property type="term" value="F:flavin adenine dinucleotide binding"/>
    <property type="evidence" value="ECO:0007669"/>
    <property type="project" value="TreeGrafter"/>
</dbReference>
<gene>
    <name evidence="3" type="ORF">ILP92_18100</name>
</gene>
<proteinExistence type="predicted"/>
<dbReference type="SUPFAM" id="SSF51905">
    <property type="entry name" value="FAD/NAD(P)-binding domain"/>
    <property type="match status" value="2"/>
</dbReference>
<feature type="region of interest" description="Disordered" evidence="2">
    <location>
        <begin position="385"/>
        <end position="407"/>
    </location>
</feature>
<keyword evidence="1" id="KW-0560">Oxidoreductase</keyword>
<comment type="caution">
    <text evidence="3">The sequence shown here is derived from an EMBL/GenBank/DDBJ whole genome shotgun (WGS) entry which is preliminary data.</text>
</comment>
<sequence length="407" mass="43720">MKTYNHGSTLVIGAGLSGLATARALSERGLPVTVLEARDRVAEPWRSRHPALRLNIHRRFAGLPGQPAPKTDGVYLKRDTVVAHLERYAGALKAPIHFGCNVSRVARTDAGWEVATDKGVHQADNLVIATGRESEPHIPDWPGRRDFEGELLHVADLGDVSRFDGKHVLVVGAGNSGTDALNHLARHRPASVRVSVRYGPAVVPKRIFGYPLHGLARVFAALPVSVSDPAFRLTERLFLGNLRRYGLTRHPDGGGTRLLRDGVTFAIDDGFVAALKAGRFRVVPRVERFEGRAVLLADGSSCVPDVVIAATGYRTGLEPRLGDLGVLDDAGRPRHPMGERDPDNPGLWFTGYKPIFTGFFDAAGISAERIATDIAADANRVSVPVGPGVQRPHAATPRPAPADASLS</sequence>
<accession>A0A934ICI9</accession>
<dbReference type="RefSeq" id="WP_198917822.1">
    <property type="nucleotide sequence ID" value="NZ_JAEKPD010000036.1"/>
</dbReference>
<dbReference type="Pfam" id="PF13738">
    <property type="entry name" value="Pyr_redox_3"/>
    <property type="match status" value="1"/>
</dbReference>
<name>A0A934ICI9_9RHOB</name>
<dbReference type="InterPro" id="IPR036188">
    <property type="entry name" value="FAD/NAD-bd_sf"/>
</dbReference>
<reference evidence="3" key="1">
    <citation type="submission" date="2020-12" db="EMBL/GenBank/DDBJ databases">
        <title>Bacterial taxonomy.</title>
        <authorList>
            <person name="Pan X."/>
        </authorList>
    </citation>
    <scope>NUCLEOTIDE SEQUENCE</scope>
    <source>
        <strain evidence="3">KCTC 52957</strain>
    </source>
</reference>
<organism evidence="3 4">
    <name type="scientific">Palleronia pontilimi</name>
    <dbReference type="NCBI Taxonomy" id="1964209"/>
    <lineage>
        <taxon>Bacteria</taxon>
        <taxon>Pseudomonadati</taxon>
        <taxon>Pseudomonadota</taxon>
        <taxon>Alphaproteobacteria</taxon>
        <taxon>Rhodobacterales</taxon>
        <taxon>Roseobacteraceae</taxon>
        <taxon>Palleronia</taxon>
    </lineage>
</organism>
<dbReference type="PRINTS" id="PR00368">
    <property type="entry name" value="FADPNR"/>
</dbReference>
<evidence type="ECO:0000313" key="3">
    <source>
        <dbReference type="EMBL" id="MBJ3764649.1"/>
    </source>
</evidence>
<dbReference type="GO" id="GO:0005829">
    <property type="term" value="C:cytosol"/>
    <property type="evidence" value="ECO:0007669"/>
    <property type="project" value="TreeGrafter"/>
</dbReference>
<dbReference type="Gene3D" id="3.50.50.60">
    <property type="entry name" value="FAD/NAD(P)-binding domain"/>
    <property type="match status" value="1"/>
</dbReference>
<feature type="compositionally biased region" description="Low complexity" evidence="2">
    <location>
        <begin position="392"/>
        <end position="407"/>
    </location>
</feature>
<dbReference type="Proteomes" id="UP000642488">
    <property type="component" value="Unassembled WGS sequence"/>
</dbReference>
<dbReference type="InterPro" id="IPR050982">
    <property type="entry name" value="Auxin_biosynth/cation_transpt"/>
</dbReference>
<dbReference type="PANTHER" id="PTHR43539:SF78">
    <property type="entry name" value="FLAVIN-CONTAINING MONOOXYGENASE"/>
    <property type="match status" value="1"/>
</dbReference>
<dbReference type="PRINTS" id="PR00469">
    <property type="entry name" value="PNDRDTASEII"/>
</dbReference>
<keyword evidence="4" id="KW-1185">Reference proteome</keyword>
<dbReference type="AlphaFoldDB" id="A0A934ICI9"/>
<evidence type="ECO:0000256" key="1">
    <source>
        <dbReference type="ARBA" id="ARBA00023002"/>
    </source>
</evidence>
<dbReference type="EMBL" id="JAEKPD010000036">
    <property type="protein sequence ID" value="MBJ3764649.1"/>
    <property type="molecule type" value="Genomic_DNA"/>
</dbReference>
<evidence type="ECO:0000256" key="2">
    <source>
        <dbReference type="SAM" id="MobiDB-lite"/>
    </source>
</evidence>
<evidence type="ECO:0000313" key="4">
    <source>
        <dbReference type="Proteomes" id="UP000642488"/>
    </source>
</evidence>
<dbReference type="PANTHER" id="PTHR43539">
    <property type="entry name" value="FLAVIN-BINDING MONOOXYGENASE-LIKE PROTEIN (AFU_ORTHOLOGUE AFUA_4G09220)"/>
    <property type="match status" value="1"/>
</dbReference>
<dbReference type="GO" id="GO:0004497">
    <property type="term" value="F:monooxygenase activity"/>
    <property type="evidence" value="ECO:0007669"/>
    <property type="project" value="TreeGrafter"/>
</dbReference>
<protein>
    <submittedName>
        <fullName evidence="3">NAD(P)/FAD-dependent oxidoreductase</fullName>
    </submittedName>
</protein>